<gene>
    <name evidence="1" type="ORF">AMQ22_00012</name>
</gene>
<name>A0A150J969_9EURY</name>
<evidence type="ECO:0000313" key="2">
    <source>
        <dbReference type="Proteomes" id="UP000075398"/>
    </source>
</evidence>
<accession>A0A150J969</accession>
<evidence type="ECO:0000313" key="1">
    <source>
        <dbReference type="EMBL" id="KYC53813.1"/>
    </source>
</evidence>
<dbReference type="EMBL" id="LNGC01000001">
    <property type="protein sequence ID" value="KYC53813.1"/>
    <property type="molecule type" value="Genomic_DNA"/>
</dbReference>
<dbReference type="Proteomes" id="UP000075398">
    <property type="component" value="Unassembled WGS sequence"/>
</dbReference>
<sequence length="55" mass="6269">MLICNMESCPYFGNEELCKHGVPHSPYWHNGLNSCDYPCNAGTIEDPNLARREKI</sequence>
<comment type="caution">
    <text evidence="1">The sequence shown here is derived from an EMBL/GenBank/DDBJ whole genome shotgun (WGS) entry which is preliminary data.</text>
</comment>
<organism evidence="1 2">
    <name type="scientific">Candidatus Methanofastidiosum methylothiophilum</name>
    <dbReference type="NCBI Taxonomy" id="1705564"/>
    <lineage>
        <taxon>Archaea</taxon>
        <taxon>Methanobacteriati</taxon>
        <taxon>Methanobacteriota</taxon>
        <taxon>Stenosarchaea group</taxon>
        <taxon>Candidatus Methanofastidiosia</taxon>
        <taxon>Candidatus Methanofastidiosales</taxon>
        <taxon>Candidatus Methanofastidiosaceae</taxon>
        <taxon>Candidatus Methanofastidiosum</taxon>
    </lineage>
</organism>
<proteinExistence type="predicted"/>
<reference evidence="1 2" key="1">
    <citation type="journal article" date="2016" name="ISME J.">
        <title>Chasing the elusive Euryarchaeota class WSA2: genomes reveal a uniquely fastidious methyl-reducing methanogen.</title>
        <authorList>
            <person name="Nobu M.K."/>
            <person name="Narihiro T."/>
            <person name="Kuroda K."/>
            <person name="Mei R."/>
            <person name="Liu W.T."/>
        </authorList>
    </citation>
    <scope>NUCLEOTIDE SEQUENCE [LARGE SCALE GENOMIC DNA]</scope>
    <source>
        <strain evidence="1">U1lsi0528_Bin055</strain>
    </source>
</reference>
<protein>
    <submittedName>
        <fullName evidence="1">Uncharacterized protein</fullName>
    </submittedName>
</protein>
<dbReference type="AlphaFoldDB" id="A0A150J969"/>